<proteinExistence type="predicted"/>
<name>A0A0R3R9C9_9BILA</name>
<dbReference type="AlphaFoldDB" id="A0A0R3R9C9"/>
<protein>
    <submittedName>
        <fullName evidence="1">Uncharacterized protein</fullName>
    </submittedName>
</protein>
<reference evidence="1" key="1">
    <citation type="submission" date="2017-02" db="UniProtKB">
        <authorList>
            <consortium name="WormBaseParasite"/>
        </authorList>
    </citation>
    <scope>IDENTIFICATION</scope>
</reference>
<sequence>MLFKSFHNEMRNNGCNKTADHSLISCRNSVRNKLRILNLVKIS</sequence>
<evidence type="ECO:0000313" key="1">
    <source>
        <dbReference type="WBParaSite" id="BTMF_0001664201-mRNA-1"/>
    </source>
</evidence>
<dbReference type="WBParaSite" id="BTMF_0001664201-mRNA-1">
    <property type="protein sequence ID" value="BTMF_0001664201-mRNA-1"/>
    <property type="gene ID" value="BTMF_0001664201"/>
</dbReference>
<organism evidence="1">
    <name type="scientific">Brugia timori</name>
    <dbReference type="NCBI Taxonomy" id="42155"/>
    <lineage>
        <taxon>Eukaryota</taxon>
        <taxon>Metazoa</taxon>
        <taxon>Ecdysozoa</taxon>
        <taxon>Nematoda</taxon>
        <taxon>Chromadorea</taxon>
        <taxon>Rhabditida</taxon>
        <taxon>Spirurina</taxon>
        <taxon>Spiruromorpha</taxon>
        <taxon>Filarioidea</taxon>
        <taxon>Onchocercidae</taxon>
        <taxon>Brugia</taxon>
    </lineage>
</organism>
<accession>A0A0R3R9C9</accession>